<name>A0A673I671_9TELE</name>
<dbReference type="Pfam" id="PF25532">
    <property type="entry name" value="CH_CAMSAP2_N"/>
    <property type="match status" value="1"/>
</dbReference>
<reference evidence="2" key="1">
    <citation type="submission" date="2025-08" db="UniProtKB">
        <authorList>
            <consortium name="Ensembl"/>
        </authorList>
    </citation>
    <scope>IDENTIFICATION</scope>
</reference>
<dbReference type="AlphaFoldDB" id="A0A673I671"/>
<dbReference type="Ensembl" id="ENSSRHT00000034302.1">
    <property type="protein sequence ID" value="ENSSRHP00000033337.1"/>
    <property type="gene ID" value="ENSSRHG00000017137.1"/>
</dbReference>
<keyword evidence="3" id="KW-1185">Reference proteome</keyword>
<feature type="domain" description="CASAMP N-terminal" evidence="1">
    <location>
        <begin position="22"/>
        <end position="49"/>
    </location>
</feature>
<sequence length="54" mass="5898">MDAELGADSTRRKMEAAGEALEIVPLEMYDSARAKIAANLRWLFAKAFGIGELV</sequence>
<evidence type="ECO:0000313" key="3">
    <source>
        <dbReference type="Proteomes" id="UP000472270"/>
    </source>
</evidence>
<dbReference type="InterPro" id="IPR058042">
    <property type="entry name" value="CAMSAP_N"/>
</dbReference>
<evidence type="ECO:0000313" key="2">
    <source>
        <dbReference type="Ensembl" id="ENSSRHP00000033337.1"/>
    </source>
</evidence>
<protein>
    <recommendedName>
        <fullName evidence="1">CASAMP N-terminal domain-containing protein</fullName>
    </recommendedName>
</protein>
<evidence type="ECO:0000259" key="1">
    <source>
        <dbReference type="Pfam" id="PF25532"/>
    </source>
</evidence>
<accession>A0A673I671</accession>
<dbReference type="Proteomes" id="UP000472270">
    <property type="component" value="Unassembled WGS sequence"/>
</dbReference>
<proteinExistence type="predicted"/>
<organism evidence="2 3">
    <name type="scientific">Sinocyclocheilus rhinocerous</name>
    <dbReference type="NCBI Taxonomy" id="307959"/>
    <lineage>
        <taxon>Eukaryota</taxon>
        <taxon>Metazoa</taxon>
        <taxon>Chordata</taxon>
        <taxon>Craniata</taxon>
        <taxon>Vertebrata</taxon>
        <taxon>Euteleostomi</taxon>
        <taxon>Actinopterygii</taxon>
        <taxon>Neopterygii</taxon>
        <taxon>Teleostei</taxon>
        <taxon>Ostariophysi</taxon>
        <taxon>Cypriniformes</taxon>
        <taxon>Cyprinidae</taxon>
        <taxon>Cyprininae</taxon>
        <taxon>Sinocyclocheilus</taxon>
    </lineage>
</organism>
<reference evidence="2" key="2">
    <citation type="submission" date="2025-09" db="UniProtKB">
        <authorList>
            <consortium name="Ensembl"/>
        </authorList>
    </citation>
    <scope>IDENTIFICATION</scope>
</reference>